<dbReference type="InterPro" id="IPR011257">
    <property type="entry name" value="DNA_glycosylase"/>
</dbReference>
<dbReference type="GO" id="GO:0008725">
    <property type="term" value="F:DNA-3-methyladenine glycosylase activity"/>
    <property type="evidence" value="ECO:0007669"/>
    <property type="project" value="UniProtKB-EC"/>
</dbReference>
<dbReference type="InterPro" id="IPR052891">
    <property type="entry name" value="DNA-3mA_glycosylase"/>
</dbReference>
<dbReference type="AlphaFoldDB" id="A0A6S7A540"/>
<dbReference type="GO" id="GO:0006284">
    <property type="term" value="P:base-excision repair"/>
    <property type="evidence" value="ECO:0007669"/>
    <property type="project" value="InterPro"/>
</dbReference>
<reference evidence="2 3" key="1">
    <citation type="submission" date="2020-04" db="EMBL/GenBank/DDBJ databases">
        <authorList>
            <person name="De Canck E."/>
        </authorList>
    </citation>
    <scope>NUCLEOTIDE SEQUENCE [LARGE SCALE GENOMIC DNA]</scope>
    <source>
        <strain evidence="2 3">LMG 3431</strain>
    </source>
</reference>
<dbReference type="RefSeq" id="WP_246288285.1">
    <property type="nucleotide sequence ID" value="NZ_CADIJX010000003.1"/>
</dbReference>
<proteinExistence type="predicted"/>
<dbReference type="Pfam" id="PF03352">
    <property type="entry name" value="Adenine_glyco"/>
    <property type="match status" value="1"/>
</dbReference>
<dbReference type="Proteomes" id="UP000494108">
    <property type="component" value="Unassembled WGS sequence"/>
</dbReference>
<organism evidence="2 3">
    <name type="scientific">Achromobacter pestifer</name>
    <dbReference type="NCBI Taxonomy" id="1353889"/>
    <lineage>
        <taxon>Bacteria</taxon>
        <taxon>Pseudomonadati</taxon>
        <taxon>Pseudomonadota</taxon>
        <taxon>Betaproteobacteria</taxon>
        <taxon>Burkholderiales</taxon>
        <taxon>Alcaligenaceae</taxon>
        <taxon>Achromobacter</taxon>
    </lineage>
</organism>
<keyword evidence="1" id="KW-0479">Metal-binding</keyword>
<dbReference type="EC" id="3.2.2.20" evidence="2"/>
<dbReference type="InterPro" id="IPR005019">
    <property type="entry name" value="Adenine_glyco"/>
</dbReference>
<evidence type="ECO:0000256" key="1">
    <source>
        <dbReference type="PIRSR" id="PIRSR605019-1"/>
    </source>
</evidence>
<dbReference type="EMBL" id="CADIJX010000003">
    <property type="protein sequence ID" value="CAB3655216.1"/>
    <property type="molecule type" value="Genomic_DNA"/>
</dbReference>
<feature type="binding site" evidence="1">
    <location>
        <position position="25"/>
    </location>
    <ligand>
        <name>Zn(2+)</name>
        <dbReference type="ChEBI" id="CHEBI:29105"/>
    </ligand>
</feature>
<keyword evidence="1" id="KW-0862">Zinc</keyword>
<feature type="binding site" evidence="1">
    <location>
        <position position="199"/>
    </location>
    <ligand>
        <name>Zn(2+)</name>
        <dbReference type="ChEBI" id="CHEBI:29105"/>
    </ligand>
</feature>
<gene>
    <name evidence="2" type="primary">tag_1</name>
    <name evidence="2" type="ORF">LMG3431_03063</name>
</gene>
<evidence type="ECO:0000313" key="3">
    <source>
        <dbReference type="Proteomes" id="UP000494108"/>
    </source>
</evidence>
<dbReference type="GO" id="GO:0046872">
    <property type="term" value="F:metal ion binding"/>
    <property type="evidence" value="ECO:0007669"/>
    <property type="project" value="UniProtKB-KW"/>
</dbReference>
<dbReference type="SUPFAM" id="SSF48150">
    <property type="entry name" value="DNA-glycosylase"/>
    <property type="match status" value="1"/>
</dbReference>
<keyword evidence="3" id="KW-1185">Reference proteome</keyword>
<name>A0A6S7A540_9BURK</name>
<feature type="binding site" evidence="1">
    <location>
        <position position="35"/>
    </location>
    <ligand>
        <name>Zn(2+)</name>
        <dbReference type="ChEBI" id="CHEBI:29105"/>
    </ligand>
</feature>
<dbReference type="PANTHER" id="PTHR30037:SF4">
    <property type="entry name" value="DNA-3-METHYLADENINE GLYCOSYLASE I"/>
    <property type="match status" value="1"/>
</dbReference>
<feature type="binding site" evidence="1">
    <location>
        <position position="195"/>
    </location>
    <ligand>
        <name>Zn(2+)</name>
        <dbReference type="ChEBI" id="CHEBI:29105"/>
    </ligand>
</feature>
<accession>A0A6S7A540</accession>
<protein>
    <submittedName>
        <fullName evidence="2">DNA-3-methyladenine glycosylase 1</fullName>
        <ecNumber evidence="2">3.2.2.20</ecNumber>
    </submittedName>
</protein>
<keyword evidence="2" id="KW-0326">Glycosidase</keyword>
<dbReference type="Gene3D" id="1.10.340.30">
    <property type="entry name" value="Hypothetical protein, domain 2"/>
    <property type="match status" value="1"/>
</dbReference>
<dbReference type="PANTHER" id="PTHR30037">
    <property type="entry name" value="DNA-3-METHYLADENINE GLYCOSYLASE 1"/>
    <property type="match status" value="1"/>
</dbReference>
<evidence type="ECO:0000313" key="2">
    <source>
        <dbReference type="EMBL" id="CAB3655216.1"/>
    </source>
</evidence>
<keyword evidence="2" id="KW-0378">Hydrolase</keyword>
<sequence>MTMLEVAAVPDPSGLIQDAAGMPRCFWQPSMPDYHDNEWGRPVVDDRRLYEKICLEGFQAGMAWITILRKREAFREAFDDFDFERVARYGDQDVDRLMGNAAIVRNRAKIVSTINNARRALALAEETGSLSAWLWRHEPPASDRPTAVDLDYWNHNPTSAASAALSRALKKRGWTFVGPTTMYAFMQAVGMVNDHMTGCVCQPAIEAARAAFKRPA</sequence>